<dbReference type="OrthoDB" id="280692at2"/>
<organism evidence="2 3">
    <name type="scientific">Alkanindiges hydrocarboniclasticus</name>
    <dbReference type="NCBI Taxonomy" id="1907941"/>
    <lineage>
        <taxon>Bacteria</taxon>
        <taxon>Pseudomonadati</taxon>
        <taxon>Pseudomonadota</taxon>
        <taxon>Gammaproteobacteria</taxon>
        <taxon>Moraxellales</taxon>
        <taxon>Moraxellaceae</taxon>
        <taxon>Alkanindiges</taxon>
    </lineage>
</organism>
<dbReference type="CDD" id="cd07067">
    <property type="entry name" value="HP_PGM_like"/>
    <property type="match status" value="1"/>
</dbReference>
<dbReference type="Gene3D" id="3.40.50.1240">
    <property type="entry name" value="Phosphoglycerate mutase-like"/>
    <property type="match status" value="1"/>
</dbReference>
<proteinExistence type="predicted"/>
<evidence type="ECO:0000256" key="1">
    <source>
        <dbReference type="ARBA" id="ARBA00022801"/>
    </source>
</evidence>
<dbReference type="SMART" id="SM00855">
    <property type="entry name" value="PGAM"/>
    <property type="match status" value="1"/>
</dbReference>
<accession>A0A1S8CXI8</accession>
<keyword evidence="1" id="KW-0378">Hydrolase</keyword>
<dbReference type="STRING" id="1907941.BKE30_03500"/>
<name>A0A1S8CXI8_9GAMM</name>
<keyword evidence="3" id="KW-1185">Reference proteome</keyword>
<dbReference type="RefSeq" id="WP_076877277.1">
    <property type="nucleotide sequence ID" value="NZ_MLCN01000008.1"/>
</dbReference>
<dbReference type="PANTHER" id="PTHR20935:SF0">
    <property type="entry name" value="SERINE_THREONINE-PROTEIN PHOSPHATASE PGAM5, MITOCHONDRIAL"/>
    <property type="match status" value="1"/>
</dbReference>
<dbReference type="SUPFAM" id="SSF53254">
    <property type="entry name" value="Phosphoglycerate mutase-like"/>
    <property type="match status" value="1"/>
</dbReference>
<sequence length="230" mass="25730">MALITLIRHGQASFGAANYDQLSPKGFVQARHLGELFASQQQQFDQAWMGEMARHQQTAERCLSAASFVLNPLVHKGLNEFDHEQVLMNLDSARYPTKQALMQAIAATEHPKKTLGKLFGAAMQRWQCGEYDCDYTETWQQFQARSHAAFNDIVAQSNGEHSVVFSSGGVISVIVQALMGLSDQVTFELNWALVNCGLTQIRSDGRKHTVLSINEHNHFRGQASDLLTWH</sequence>
<dbReference type="Pfam" id="PF00300">
    <property type="entry name" value="His_Phos_1"/>
    <property type="match status" value="2"/>
</dbReference>
<dbReference type="AlphaFoldDB" id="A0A1S8CXI8"/>
<evidence type="ECO:0000313" key="2">
    <source>
        <dbReference type="EMBL" id="ONG41519.1"/>
    </source>
</evidence>
<protein>
    <submittedName>
        <fullName evidence="2">Histidine phosphatase family protein</fullName>
    </submittedName>
</protein>
<reference evidence="2 3" key="1">
    <citation type="submission" date="2016-10" db="EMBL/GenBank/DDBJ databases">
        <title>Draft Genome sequence of Alkanindiges sp. strain H1.</title>
        <authorList>
            <person name="Subhash Y."/>
            <person name="Lee S."/>
        </authorList>
    </citation>
    <scope>NUCLEOTIDE SEQUENCE [LARGE SCALE GENOMIC DNA]</scope>
    <source>
        <strain evidence="2 3">H1</strain>
    </source>
</reference>
<dbReference type="GO" id="GO:0016787">
    <property type="term" value="F:hydrolase activity"/>
    <property type="evidence" value="ECO:0007669"/>
    <property type="project" value="UniProtKB-KW"/>
</dbReference>
<dbReference type="InterPro" id="IPR051021">
    <property type="entry name" value="Mito_Ser/Thr_phosphatase"/>
</dbReference>
<dbReference type="InterPro" id="IPR013078">
    <property type="entry name" value="His_Pase_superF_clade-1"/>
</dbReference>
<evidence type="ECO:0000313" key="3">
    <source>
        <dbReference type="Proteomes" id="UP000192132"/>
    </source>
</evidence>
<comment type="caution">
    <text evidence="2">The sequence shown here is derived from an EMBL/GenBank/DDBJ whole genome shotgun (WGS) entry which is preliminary data.</text>
</comment>
<dbReference type="PANTHER" id="PTHR20935">
    <property type="entry name" value="PHOSPHOGLYCERATE MUTASE-RELATED"/>
    <property type="match status" value="1"/>
</dbReference>
<dbReference type="InterPro" id="IPR029033">
    <property type="entry name" value="His_PPase_superfam"/>
</dbReference>
<dbReference type="Proteomes" id="UP000192132">
    <property type="component" value="Unassembled WGS sequence"/>
</dbReference>
<gene>
    <name evidence="2" type="ORF">BKE30_03500</name>
</gene>
<dbReference type="EMBL" id="MLCN01000008">
    <property type="protein sequence ID" value="ONG41519.1"/>
    <property type="molecule type" value="Genomic_DNA"/>
</dbReference>